<dbReference type="SFLD" id="SFLDS00029">
    <property type="entry name" value="Radical_SAM"/>
    <property type="match status" value="1"/>
</dbReference>
<evidence type="ECO:0000259" key="14">
    <source>
        <dbReference type="PROSITE" id="PS51918"/>
    </source>
</evidence>
<dbReference type="SUPFAM" id="SSF102114">
    <property type="entry name" value="Radical SAM enzymes"/>
    <property type="match status" value="1"/>
</dbReference>
<dbReference type="SFLD" id="SFLDG01061">
    <property type="entry name" value="methylthiotransferase"/>
    <property type="match status" value="1"/>
</dbReference>
<keyword evidence="8" id="KW-0408">Iron</keyword>
<dbReference type="Gene3D" id="3.40.50.12160">
    <property type="entry name" value="Methylthiotransferase, N-terminal domain"/>
    <property type="match status" value="1"/>
</dbReference>
<dbReference type="InterPro" id="IPR002792">
    <property type="entry name" value="TRAM_dom"/>
</dbReference>
<protein>
    <recommendedName>
        <fullName evidence="3">tRNA (N(6)-L-threonylcarbamoyladenosine(37)-C(2))-methylthiotransferase</fullName>
        <ecNumber evidence="3">2.8.4.5</ecNumber>
    </recommendedName>
    <alternativeName>
        <fullName evidence="10">tRNA-t(6)A37 methylthiotransferase</fullName>
    </alternativeName>
</protein>
<dbReference type="PANTHER" id="PTHR11918">
    <property type="entry name" value="RADICAL SAM PROTEINS"/>
    <property type="match status" value="1"/>
</dbReference>
<dbReference type="InterPro" id="IPR006638">
    <property type="entry name" value="Elp3/MiaA/NifB-like_rSAM"/>
</dbReference>
<keyword evidence="9" id="KW-0411">Iron-sulfur</keyword>
<dbReference type="PROSITE" id="PS51449">
    <property type="entry name" value="MTTASE_N"/>
    <property type="match status" value="1"/>
</dbReference>
<proteinExistence type="predicted"/>
<dbReference type="PROSITE" id="PS50926">
    <property type="entry name" value="TRAM"/>
    <property type="match status" value="1"/>
</dbReference>
<evidence type="ECO:0000256" key="1">
    <source>
        <dbReference type="ARBA" id="ARBA00001966"/>
    </source>
</evidence>
<comment type="cofactor">
    <cofactor evidence="1">
        <name>[4Fe-4S] cluster</name>
        <dbReference type="ChEBI" id="CHEBI:49883"/>
    </cofactor>
</comment>
<dbReference type="SFLD" id="SFLDG01082">
    <property type="entry name" value="B12-binding_domain_containing"/>
    <property type="match status" value="1"/>
</dbReference>
<evidence type="ECO:0000256" key="6">
    <source>
        <dbReference type="ARBA" id="ARBA00022691"/>
    </source>
</evidence>
<organism evidence="15">
    <name type="scientific">Desulfacinum infernum</name>
    <dbReference type="NCBI Taxonomy" id="35837"/>
    <lineage>
        <taxon>Bacteria</taxon>
        <taxon>Pseudomonadati</taxon>
        <taxon>Thermodesulfobacteriota</taxon>
        <taxon>Syntrophobacteria</taxon>
        <taxon>Syntrophobacterales</taxon>
        <taxon>Syntrophobacteraceae</taxon>
        <taxon>Desulfacinum</taxon>
    </lineage>
</organism>
<keyword evidence="4" id="KW-0004">4Fe-4S</keyword>
<dbReference type="SMART" id="SM00729">
    <property type="entry name" value="Elp3"/>
    <property type="match status" value="1"/>
</dbReference>
<sequence length="434" mass="48216">MRVALETLGCKVNQYESAAFLERFAEEGLQVVPFSQRADLYVVHSCTVTNKAAYQTRQLLRRALRTNPQARIAVVGCDAQIHGDQLARERLATHIIGTREKCQLHKWLLQEGTLDAPCYAVSDARRDGPLEPLPLKGLPGDRSRAFLKIQDGCDAFCAYCIVPFSRGRSRSLEADAAIQQLEGFALSGCNEAVLTGIHLGQWGLDLCPKTTLAHLLMRIDKARRPARIRLSSLESKEVDDDFLKVLGALSWICPHFHIPMQSGDAEILAAMGRPYGPEAYAETVLALHRLFPRAALGADVIVGFPGETDRHFAHTVRLVEALPLTYLHVFPYSPRPGTRAATMQGRTVGKTLKDRTRILRDVGRRKKRLFQERFVGSVLEVLVETSVEPGLWSGTSENYLTVIFQETRPTAPGDLVSVRIQRVTDTGLWGTPLD</sequence>
<evidence type="ECO:0000256" key="2">
    <source>
        <dbReference type="ARBA" id="ARBA00002399"/>
    </source>
</evidence>
<dbReference type="InterPro" id="IPR013848">
    <property type="entry name" value="Methylthiotransferase_N"/>
</dbReference>
<comment type="function">
    <text evidence="2">Catalyzes the methylthiolation of N6-threonylcarbamoyladenosine (t(6)A), leading to the formation of 2-methylthio-N6-threonylcarbamoyladenosine (ms(2)t(6)A) at position 37 in tRNAs that read codons beginning with adenine.</text>
</comment>
<dbReference type="Gene3D" id="3.80.30.20">
    <property type="entry name" value="tm_1862 like domain"/>
    <property type="match status" value="1"/>
</dbReference>
<dbReference type="PANTHER" id="PTHR11918:SF45">
    <property type="entry name" value="THREONYLCARBAMOYLADENOSINE TRNA METHYLTHIOTRANSFERASE"/>
    <property type="match status" value="1"/>
</dbReference>
<feature type="domain" description="TRAM" evidence="12">
    <location>
        <begin position="372"/>
        <end position="434"/>
    </location>
</feature>
<dbReference type="GO" id="GO:0035598">
    <property type="term" value="F:tRNA (N(6)-L-threonylcarbamoyladenosine(37)-C(2))-methylthiotransferase activity"/>
    <property type="evidence" value="ECO:0007669"/>
    <property type="project" value="UniProtKB-EC"/>
</dbReference>
<dbReference type="InterPro" id="IPR038135">
    <property type="entry name" value="Methylthiotransferase_N_sf"/>
</dbReference>
<dbReference type="NCBIfam" id="TIGR00089">
    <property type="entry name" value="MiaB/RimO family radical SAM methylthiotransferase"/>
    <property type="match status" value="1"/>
</dbReference>
<evidence type="ECO:0000256" key="7">
    <source>
        <dbReference type="ARBA" id="ARBA00022723"/>
    </source>
</evidence>
<evidence type="ECO:0000256" key="9">
    <source>
        <dbReference type="ARBA" id="ARBA00023014"/>
    </source>
</evidence>
<dbReference type="InterPro" id="IPR007197">
    <property type="entry name" value="rSAM"/>
</dbReference>
<keyword evidence="7" id="KW-0479">Metal-binding</keyword>
<evidence type="ECO:0000256" key="11">
    <source>
        <dbReference type="ARBA" id="ARBA00051661"/>
    </source>
</evidence>
<comment type="caution">
    <text evidence="15">The sequence shown here is derived from an EMBL/GenBank/DDBJ whole genome shotgun (WGS) entry which is preliminary data.</text>
</comment>
<dbReference type="AlphaFoldDB" id="A0A831ZRT8"/>
<comment type="catalytic activity">
    <reaction evidence="11">
        <text>N(6)-L-threonylcarbamoyladenosine(37) in tRNA + (sulfur carrier)-SH + AH2 + 2 S-adenosyl-L-methionine = 2-methylsulfanyl-N(6)-L-threonylcarbamoyladenosine(37) in tRNA + (sulfur carrier)-H + 5'-deoxyadenosine + L-methionine + A + S-adenosyl-L-homocysteine + 2 H(+)</text>
        <dbReference type="Rhea" id="RHEA:37075"/>
        <dbReference type="Rhea" id="RHEA-COMP:10163"/>
        <dbReference type="Rhea" id="RHEA-COMP:11092"/>
        <dbReference type="Rhea" id="RHEA-COMP:14737"/>
        <dbReference type="Rhea" id="RHEA-COMP:14739"/>
        <dbReference type="ChEBI" id="CHEBI:13193"/>
        <dbReference type="ChEBI" id="CHEBI:15378"/>
        <dbReference type="ChEBI" id="CHEBI:17319"/>
        <dbReference type="ChEBI" id="CHEBI:17499"/>
        <dbReference type="ChEBI" id="CHEBI:29917"/>
        <dbReference type="ChEBI" id="CHEBI:57844"/>
        <dbReference type="ChEBI" id="CHEBI:57856"/>
        <dbReference type="ChEBI" id="CHEBI:59789"/>
        <dbReference type="ChEBI" id="CHEBI:64428"/>
        <dbReference type="ChEBI" id="CHEBI:74418"/>
        <dbReference type="ChEBI" id="CHEBI:74420"/>
        <dbReference type="EC" id="2.8.4.5"/>
    </reaction>
</comment>
<dbReference type="InterPro" id="IPR058240">
    <property type="entry name" value="rSAM_sf"/>
</dbReference>
<reference evidence="15" key="1">
    <citation type="journal article" date="2020" name="mSystems">
        <title>Genome- and Community-Level Interaction Insights into Carbon Utilization and Element Cycling Functions of Hydrothermarchaeota in Hydrothermal Sediment.</title>
        <authorList>
            <person name="Zhou Z."/>
            <person name="Liu Y."/>
            <person name="Xu W."/>
            <person name="Pan J."/>
            <person name="Luo Z.H."/>
            <person name="Li M."/>
        </authorList>
    </citation>
    <scope>NUCLEOTIDE SEQUENCE [LARGE SCALE GENOMIC DNA]</scope>
    <source>
        <strain evidence="15">SpSt-456</strain>
    </source>
</reference>
<keyword evidence="6" id="KW-0949">S-adenosyl-L-methionine</keyword>
<dbReference type="Pfam" id="PF01938">
    <property type="entry name" value="TRAM"/>
    <property type="match status" value="1"/>
</dbReference>
<dbReference type="PROSITE" id="PS51918">
    <property type="entry name" value="RADICAL_SAM"/>
    <property type="match status" value="1"/>
</dbReference>
<evidence type="ECO:0000313" key="15">
    <source>
        <dbReference type="EMBL" id="HFK97244.1"/>
    </source>
</evidence>
<dbReference type="InterPro" id="IPR006467">
    <property type="entry name" value="MiaB-like_bact"/>
</dbReference>
<evidence type="ECO:0000256" key="10">
    <source>
        <dbReference type="ARBA" id="ARBA00031213"/>
    </source>
</evidence>
<dbReference type="EC" id="2.8.4.5" evidence="3"/>
<evidence type="ECO:0000259" key="13">
    <source>
        <dbReference type="PROSITE" id="PS51449"/>
    </source>
</evidence>
<feature type="domain" description="MTTase N-terminal" evidence="13">
    <location>
        <begin position="1"/>
        <end position="114"/>
    </location>
</feature>
<evidence type="ECO:0000256" key="5">
    <source>
        <dbReference type="ARBA" id="ARBA00022679"/>
    </source>
</evidence>
<feature type="domain" description="Radical SAM core" evidence="14">
    <location>
        <begin position="139"/>
        <end position="369"/>
    </location>
</feature>
<evidence type="ECO:0000256" key="3">
    <source>
        <dbReference type="ARBA" id="ARBA00013273"/>
    </source>
</evidence>
<gene>
    <name evidence="15" type="primary">mtaB</name>
    <name evidence="15" type="ORF">ENS06_07960</name>
</gene>
<name>A0A831ZRT8_9BACT</name>
<dbReference type="InterPro" id="IPR020612">
    <property type="entry name" value="Methylthiotransferase_CS"/>
</dbReference>
<keyword evidence="5 15" id="KW-0808">Transferase</keyword>
<dbReference type="CDD" id="cd01335">
    <property type="entry name" value="Radical_SAM"/>
    <property type="match status" value="1"/>
</dbReference>
<evidence type="ECO:0000256" key="4">
    <source>
        <dbReference type="ARBA" id="ARBA00022485"/>
    </source>
</evidence>
<evidence type="ECO:0000259" key="12">
    <source>
        <dbReference type="PROSITE" id="PS50926"/>
    </source>
</evidence>
<dbReference type="Pfam" id="PF04055">
    <property type="entry name" value="Radical_SAM"/>
    <property type="match status" value="1"/>
</dbReference>
<evidence type="ECO:0000256" key="8">
    <source>
        <dbReference type="ARBA" id="ARBA00023004"/>
    </source>
</evidence>
<accession>A0A831ZRT8</accession>
<dbReference type="EMBL" id="DSTK01000023">
    <property type="protein sequence ID" value="HFK97244.1"/>
    <property type="molecule type" value="Genomic_DNA"/>
</dbReference>
<dbReference type="InterPro" id="IPR005839">
    <property type="entry name" value="Methylthiotransferase"/>
</dbReference>
<dbReference type="GO" id="GO:0046872">
    <property type="term" value="F:metal ion binding"/>
    <property type="evidence" value="ECO:0007669"/>
    <property type="project" value="UniProtKB-KW"/>
</dbReference>
<dbReference type="InterPro" id="IPR023404">
    <property type="entry name" value="rSAM_horseshoe"/>
</dbReference>
<dbReference type="NCBIfam" id="TIGR01579">
    <property type="entry name" value="MiaB-like-C"/>
    <property type="match status" value="1"/>
</dbReference>
<dbReference type="Pfam" id="PF00919">
    <property type="entry name" value="UPF0004"/>
    <property type="match status" value="1"/>
</dbReference>
<dbReference type="GO" id="GO:0051539">
    <property type="term" value="F:4 iron, 4 sulfur cluster binding"/>
    <property type="evidence" value="ECO:0007669"/>
    <property type="project" value="UniProtKB-KW"/>
</dbReference>
<dbReference type="PROSITE" id="PS01278">
    <property type="entry name" value="MTTASE_RADICAL"/>
    <property type="match status" value="1"/>
</dbReference>